<protein>
    <recommendedName>
        <fullName evidence="4">DUF1700 domain-containing protein</fullName>
    </recommendedName>
</protein>
<evidence type="ECO:0000256" key="1">
    <source>
        <dbReference type="SAM" id="Phobius"/>
    </source>
</evidence>
<dbReference type="OrthoDB" id="9804829at2"/>
<dbReference type="RefSeq" id="WP_125137026.1">
    <property type="nucleotide sequence ID" value="NZ_LR130778.1"/>
</dbReference>
<evidence type="ECO:0008006" key="4">
    <source>
        <dbReference type="Google" id="ProtNLM"/>
    </source>
</evidence>
<dbReference type="KEGG" id="cbar:PATL70BA_1884"/>
<keyword evidence="3" id="KW-1185">Reference proteome</keyword>
<feature type="transmembrane region" description="Helical" evidence="1">
    <location>
        <begin position="80"/>
        <end position="109"/>
    </location>
</feature>
<keyword evidence="1" id="KW-1133">Transmembrane helix</keyword>
<dbReference type="EMBL" id="LR130778">
    <property type="protein sequence ID" value="VDN47775.1"/>
    <property type="molecule type" value="Genomic_DNA"/>
</dbReference>
<sequence>MTQSEFLTSLDAALIKYKVKDRFRIIDHYKHQLDQAGSNSEDLEKILSRFGDPDQIAATYRKKETSQPVEPVGIKFLKSLFIGIGLLLFNLIFVLGIYAGIWGIVIGFLGGGIGLFFSGIAFLVSTFFSLPGVFHLPLILIEHPVLMGSSGILLIGTGSFLIILSIWFIKYWCILTVKYVKWNIQLIRGDRYEK</sequence>
<dbReference type="Pfam" id="PF22564">
    <property type="entry name" value="HAAS"/>
    <property type="match status" value="1"/>
</dbReference>
<keyword evidence="1" id="KW-0472">Membrane</keyword>
<dbReference type="Proteomes" id="UP000279029">
    <property type="component" value="Chromosome"/>
</dbReference>
<proteinExistence type="predicted"/>
<dbReference type="AlphaFoldDB" id="A0A3P7NXT8"/>
<organism evidence="2 3">
    <name type="scientific">Petrocella atlantisensis</name>
    <dbReference type="NCBI Taxonomy" id="2173034"/>
    <lineage>
        <taxon>Bacteria</taxon>
        <taxon>Bacillati</taxon>
        <taxon>Bacillota</taxon>
        <taxon>Clostridia</taxon>
        <taxon>Lachnospirales</taxon>
        <taxon>Vallitaleaceae</taxon>
        <taxon>Petrocella</taxon>
    </lineage>
</organism>
<reference evidence="2 3" key="1">
    <citation type="submission" date="2018-09" db="EMBL/GenBank/DDBJ databases">
        <authorList>
            <person name="Postec A."/>
        </authorList>
    </citation>
    <scope>NUCLEOTIDE SEQUENCE [LARGE SCALE GENOMIC DNA]</scope>
    <source>
        <strain evidence="2">70B-A</strain>
    </source>
</reference>
<evidence type="ECO:0000313" key="3">
    <source>
        <dbReference type="Proteomes" id="UP000279029"/>
    </source>
</evidence>
<feature type="transmembrane region" description="Helical" evidence="1">
    <location>
        <begin position="115"/>
        <end position="140"/>
    </location>
</feature>
<name>A0A3P7NXT8_9FIRM</name>
<gene>
    <name evidence="2" type="ORF">PATL70BA_1884</name>
</gene>
<accession>A0A3P7NXT8</accession>
<evidence type="ECO:0000313" key="2">
    <source>
        <dbReference type="EMBL" id="VDN47775.1"/>
    </source>
</evidence>
<feature type="transmembrane region" description="Helical" evidence="1">
    <location>
        <begin position="152"/>
        <end position="172"/>
    </location>
</feature>
<keyword evidence="1" id="KW-0812">Transmembrane</keyword>